<accession>A0ABV0MWI0</accession>
<organism evidence="1 2">
    <name type="scientific">Goodea atripinnis</name>
    <dbReference type="NCBI Taxonomy" id="208336"/>
    <lineage>
        <taxon>Eukaryota</taxon>
        <taxon>Metazoa</taxon>
        <taxon>Chordata</taxon>
        <taxon>Craniata</taxon>
        <taxon>Vertebrata</taxon>
        <taxon>Euteleostomi</taxon>
        <taxon>Actinopterygii</taxon>
        <taxon>Neopterygii</taxon>
        <taxon>Teleostei</taxon>
        <taxon>Neoteleostei</taxon>
        <taxon>Acanthomorphata</taxon>
        <taxon>Ovalentaria</taxon>
        <taxon>Atherinomorphae</taxon>
        <taxon>Cyprinodontiformes</taxon>
        <taxon>Goodeidae</taxon>
        <taxon>Goodea</taxon>
    </lineage>
</organism>
<evidence type="ECO:0008006" key="3">
    <source>
        <dbReference type="Google" id="ProtNLM"/>
    </source>
</evidence>
<gene>
    <name evidence="1" type="ORF">GOODEAATRI_029847</name>
</gene>
<comment type="caution">
    <text evidence="1">The sequence shown here is derived from an EMBL/GenBank/DDBJ whole genome shotgun (WGS) entry which is preliminary data.</text>
</comment>
<name>A0ABV0MWI0_9TELE</name>
<sequence>TDTSPQIQACSVAILLAPCASLSSCLTHHSLAAQVPTRHTHAQTHTHTKGSLGGVYMASGSVRQFTACRQHLTATYTCAAAHRCLYHQLCYL</sequence>
<dbReference type="EMBL" id="JAHRIO010014529">
    <property type="protein sequence ID" value="MEQ2163417.1"/>
    <property type="molecule type" value="Genomic_DNA"/>
</dbReference>
<feature type="non-terminal residue" evidence="1">
    <location>
        <position position="1"/>
    </location>
</feature>
<reference evidence="1 2" key="1">
    <citation type="submission" date="2021-06" db="EMBL/GenBank/DDBJ databases">
        <authorList>
            <person name="Palmer J.M."/>
        </authorList>
    </citation>
    <scope>NUCLEOTIDE SEQUENCE [LARGE SCALE GENOMIC DNA]</scope>
    <source>
        <strain evidence="1 2">GA_2019</strain>
        <tissue evidence="1">Muscle</tissue>
    </source>
</reference>
<protein>
    <recommendedName>
        <fullName evidence="3">Secreted protein</fullName>
    </recommendedName>
</protein>
<dbReference type="Proteomes" id="UP001476798">
    <property type="component" value="Unassembled WGS sequence"/>
</dbReference>
<keyword evidence="2" id="KW-1185">Reference proteome</keyword>
<proteinExistence type="predicted"/>
<evidence type="ECO:0000313" key="1">
    <source>
        <dbReference type="EMBL" id="MEQ2163417.1"/>
    </source>
</evidence>
<evidence type="ECO:0000313" key="2">
    <source>
        <dbReference type="Proteomes" id="UP001476798"/>
    </source>
</evidence>